<evidence type="ECO:0000313" key="1">
    <source>
        <dbReference type="EMBL" id="GIY36788.1"/>
    </source>
</evidence>
<dbReference type="Proteomes" id="UP001054945">
    <property type="component" value="Unassembled WGS sequence"/>
</dbReference>
<protein>
    <submittedName>
        <fullName evidence="1">Uncharacterized protein</fullName>
    </submittedName>
</protein>
<comment type="caution">
    <text evidence="1">The sequence shown here is derived from an EMBL/GenBank/DDBJ whole genome shotgun (WGS) entry which is preliminary data.</text>
</comment>
<gene>
    <name evidence="1" type="ORF">CEXT_601511</name>
</gene>
<evidence type="ECO:0000313" key="2">
    <source>
        <dbReference type="Proteomes" id="UP001054945"/>
    </source>
</evidence>
<reference evidence="1 2" key="1">
    <citation type="submission" date="2021-06" db="EMBL/GenBank/DDBJ databases">
        <title>Caerostris extrusa draft genome.</title>
        <authorList>
            <person name="Kono N."/>
            <person name="Arakawa K."/>
        </authorList>
    </citation>
    <scope>NUCLEOTIDE SEQUENCE [LARGE SCALE GENOMIC DNA]</scope>
</reference>
<keyword evidence="2" id="KW-1185">Reference proteome</keyword>
<sequence>MVGGSDRGHATKLFRVLWFTCHGHEYALGLSRVRKLPTPGRPLLKRCTAIHLTRAAAKDGFYNLAWYLESRAKEEETREYSIVDFKNADAAVDTFSFVKNNAV</sequence>
<accession>A0AAV4SQU7</accession>
<dbReference type="AlphaFoldDB" id="A0AAV4SQU7"/>
<organism evidence="1 2">
    <name type="scientific">Caerostris extrusa</name>
    <name type="common">Bark spider</name>
    <name type="synonym">Caerostris bankana</name>
    <dbReference type="NCBI Taxonomy" id="172846"/>
    <lineage>
        <taxon>Eukaryota</taxon>
        <taxon>Metazoa</taxon>
        <taxon>Ecdysozoa</taxon>
        <taxon>Arthropoda</taxon>
        <taxon>Chelicerata</taxon>
        <taxon>Arachnida</taxon>
        <taxon>Araneae</taxon>
        <taxon>Araneomorphae</taxon>
        <taxon>Entelegynae</taxon>
        <taxon>Araneoidea</taxon>
        <taxon>Araneidae</taxon>
        <taxon>Caerostris</taxon>
    </lineage>
</organism>
<proteinExistence type="predicted"/>
<dbReference type="EMBL" id="BPLR01010089">
    <property type="protein sequence ID" value="GIY36788.1"/>
    <property type="molecule type" value="Genomic_DNA"/>
</dbReference>
<name>A0AAV4SQU7_CAEEX</name>